<dbReference type="EMBL" id="BMEY01000002">
    <property type="protein sequence ID" value="GGA65126.1"/>
    <property type="molecule type" value="Genomic_DNA"/>
</dbReference>
<protein>
    <submittedName>
        <fullName evidence="2">Glycosyl transferase</fullName>
    </submittedName>
</protein>
<reference evidence="2" key="1">
    <citation type="journal article" date="2014" name="Int. J. Syst. Evol. Microbiol.">
        <title>Complete genome sequence of Corynebacterium casei LMG S-19264T (=DSM 44701T), isolated from a smear-ripened cheese.</title>
        <authorList>
            <consortium name="US DOE Joint Genome Institute (JGI-PGF)"/>
            <person name="Walter F."/>
            <person name="Albersmeier A."/>
            <person name="Kalinowski J."/>
            <person name="Ruckert C."/>
        </authorList>
    </citation>
    <scope>NUCLEOTIDE SEQUENCE</scope>
    <source>
        <strain evidence="2">CGMCC 1.12408</strain>
    </source>
</reference>
<dbReference type="Gene3D" id="3.40.50.2000">
    <property type="entry name" value="Glycogen Phosphorylase B"/>
    <property type="match status" value="2"/>
</dbReference>
<evidence type="ECO:0000313" key="2">
    <source>
        <dbReference type="EMBL" id="GGA65126.1"/>
    </source>
</evidence>
<gene>
    <name evidence="2" type="ORF">GCM10008025_06180</name>
</gene>
<organism evidence="2 3">
    <name type="scientific">Ornithinibacillus halotolerans</name>
    <dbReference type="NCBI Taxonomy" id="1274357"/>
    <lineage>
        <taxon>Bacteria</taxon>
        <taxon>Bacillati</taxon>
        <taxon>Bacillota</taxon>
        <taxon>Bacilli</taxon>
        <taxon>Bacillales</taxon>
        <taxon>Bacillaceae</taxon>
        <taxon>Ornithinibacillus</taxon>
    </lineage>
</organism>
<evidence type="ECO:0000313" key="3">
    <source>
        <dbReference type="Proteomes" id="UP000613512"/>
    </source>
</evidence>
<name>A0A916W4L8_9BACI</name>
<accession>A0A916W4L8</accession>
<dbReference type="RefSeq" id="WP_188383219.1">
    <property type="nucleotide sequence ID" value="NZ_BMEY01000002.1"/>
</dbReference>
<keyword evidence="2" id="KW-0808">Transferase</keyword>
<keyword evidence="3" id="KW-1185">Reference proteome</keyword>
<dbReference type="Pfam" id="PF13692">
    <property type="entry name" value="Glyco_trans_1_4"/>
    <property type="match status" value="1"/>
</dbReference>
<comment type="caution">
    <text evidence="2">The sequence shown here is derived from an EMBL/GenBank/DDBJ whole genome shotgun (WGS) entry which is preliminary data.</text>
</comment>
<dbReference type="Proteomes" id="UP000613512">
    <property type="component" value="Unassembled WGS sequence"/>
</dbReference>
<reference evidence="2" key="2">
    <citation type="submission" date="2020-09" db="EMBL/GenBank/DDBJ databases">
        <authorList>
            <person name="Sun Q."/>
            <person name="Zhou Y."/>
        </authorList>
    </citation>
    <scope>NUCLEOTIDE SEQUENCE</scope>
    <source>
        <strain evidence="2">CGMCC 1.12408</strain>
    </source>
</reference>
<dbReference type="PANTHER" id="PTHR12526:SF638">
    <property type="entry name" value="SPORE COAT PROTEIN SA"/>
    <property type="match status" value="1"/>
</dbReference>
<dbReference type="SUPFAM" id="SSF53756">
    <property type="entry name" value="UDP-Glycosyltransferase/glycogen phosphorylase"/>
    <property type="match status" value="1"/>
</dbReference>
<feature type="domain" description="Glycosyltransferase subfamily 4-like N-terminal" evidence="1">
    <location>
        <begin position="19"/>
        <end position="174"/>
    </location>
</feature>
<proteinExistence type="predicted"/>
<dbReference type="CDD" id="cd03808">
    <property type="entry name" value="GT4_CapM-like"/>
    <property type="match status" value="1"/>
</dbReference>
<dbReference type="Pfam" id="PF13439">
    <property type="entry name" value="Glyco_transf_4"/>
    <property type="match status" value="1"/>
</dbReference>
<sequence length="369" mass="41715">MKIFILGSYGPSLVNFRGDMIKAMVDSGHEVVACAPDDEGNIKEKLINLGARYVSIKMNRTGMNPLKDLMLTLEIIRKVKEESPDVFLSYTIKPNIYGSIAAYFAGVKNIYGLMTGAGSVIRGNTLKLKFIQRIIVPLYKFSFKKCKVIFFLNSDDLELFKKKKIVDKQKITVIGSSGININLFNKRPLRNLDSFLFIARLIKDKGIYDFLNAAKIAKEKRPNMQFKILGPFDTNPTAIKPEELKKWTDSGVVEYLGKTEDVRPYIEESFVVTLPSYHEGQGRVLVEAMAMGRAVIATDVSGCRQTVANGQTGFLVPLRNPLKLAEKMIEMYDNPEMTFEMAEEGHKRAIEKYDVNKINNILLEQMELK</sequence>
<dbReference type="PANTHER" id="PTHR12526">
    <property type="entry name" value="GLYCOSYLTRANSFERASE"/>
    <property type="match status" value="1"/>
</dbReference>
<dbReference type="GO" id="GO:0016757">
    <property type="term" value="F:glycosyltransferase activity"/>
    <property type="evidence" value="ECO:0007669"/>
    <property type="project" value="TreeGrafter"/>
</dbReference>
<dbReference type="AlphaFoldDB" id="A0A916W4L8"/>
<dbReference type="InterPro" id="IPR028098">
    <property type="entry name" value="Glyco_trans_4-like_N"/>
</dbReference>
<evidence type="ECO:0000259" key="1">
    <source>
        <dbReference type="Pfam" id="PF13439"/>
    </source>
</evidence>